<dbReference type="SUPFAM" id="SSF47459">
    <property type="entry name" value="HLH, helix-loop-helix DNA-binding domain"/>
    <property type="match status" value="1"/>
</dbReference>
<dbReference type="PROSITE" id="PS50888">
    <property type="entry name" value="BHLH"/>
    <property type="match status" value="1"/>
</dbReference>
<dbReference type="EMBL" id="LSMT01000005">
    <property type="protein sequence ID" value="PFX34296.1"/>
    <property type="molecule type" value="Genomic_DNA"/>
</dbReference>
<protein>
    <submittedName>
        <fullName evidence="10">Microphthalmia-associated transcription factor</fullName>
    </submittedName>
</protein>
<comment type="similarity">
    <text evidence="2">Belongs to the MiT/TFE family.</text>
</comment>
<keyword evidence="7" id="KW-0175">Coiled coil</keyword>
<dbReference type="OrthoDB" id="6242697at2759"/>
<proteinExistence type="inferred from homology"/>
<keyword evidence="4" id="KW-0238">DNA-binding</keyword>
<evidence type="ECO:0000256" key="1">
    <source>
        <dbReference type="ARBA" id="ARBA00004123"/>
    </source>
</evidence>
<dbReference type="PANTHER" id="PTHR45776">
    <property type="entry name" value="MIP04163P"/>
    <property type="match status" value="1"/>
</dbReference>
<dbReference type="InterPro" id="IPR011598">
    <property type="entry name" value="bHLH_dom"/>
</dbReference>
<evidence type="ECO:0000313" key="11">
    <source>
        <dbReference type="Proteomes" id="UP000225706"/>
    </source>
</evidence>
<evidence type="ECO:0000256" key="6">
    <source>
        <dbReference type="ARBA" id="ARBA00023242"/>
    </source>
</evidence>
<evidence type="ECO:0000256" key="4">
    <source>
        <dbReference type="ARBA" id="ARBA00023125"/>
    </source>
</evidence>
<dbReference type="GO" id="GO:0046983">
    <property type="term" value="F:protein dimerization activity"/>
    <property type="evidence" value="ECO:0007669"/>
    <property type="project" value="InterPro"/>
</dbReference>
<dbReference type="InterPro" id="IPR031867">
    <property type="entry name" value="MiT/TFE_N"/>
</dbReference>
<evidence type="ECO:0000256" key="3">
    <source>
        <dbReference type="ARBA" id="ARBA00023015"/>
    </source>
</evidence>
<keyword evidence="11" id="KW-1185">Reference proteome</keyword>
<dbReference type="PANTHER" id="PTHR45776:SF2">
    <property type="entry name" value="MIP04163P"/>
    <property type="match status" value="1"/>
</dbReference>
<dbReference type="GO" id="GO:0000981">
    <property type="term" value="F:DNA-binding transcription factor activity, RNA polymerase II-specific"/>
    <property type="evidence" value="ECO:0007669"/>
    <property type="project" value="TreeGrafter"/>
</dbReference>
<dbReference type="Pfam" id="PF00010">
    <property type="entry name" value="HLH"/>
    <property type="match status" value="1"/>
</dbReference>
<evidence type="ECO:0000256" key="2">
    <source>
        <dbReference type="ARBA" id="ARBA00008289"/>
    </source>
</evidence>
<dbReference type="SMART" id="SM00353">
    <property type="entry name" value="HLH"/>
    <property type="match status" value="1"/>
</dbReference>
<evidence type="ECO:0000256" key="5">
    <source>
        <dbReference type="ARBA" id="ARBA00023163"/>
    </source>
</evidence>
<comment type="subcellular location">
    <subcellularLocation>
        <location evidence="1">Nucleus</location>
    </subcellularLocation>
</comment>
<dbReference type="AlphaFoldDB" id="A0A2B4SYA7"/>
<sequence>MVKSMSNRPELKKQNSYQADAGVIREPVTFRGRRIQKMRSVLSVNSTCRSARIFPMYLRAMDMRRRDDSDVSSALGLLLDRKDPIKNMSTPITRTNFKQQLQRQQLEQQDQLFQKQGPSDLKAHSQSIAVPRTASPTALPPDVPTSVLQVKTQLENPTRYFIAQKQKRQVKEYLKNQGSPSSAGDLTIVSSASQPTLNAINQQAVAALSASRLMGQPESPMAVMSPDGNHPSEVDNLLEDIISLESNPVEDGLTWDPSLTLGSVPQVASGNVFDLYSGLGMNAMIQAPAASSCPAMIKQEPQDSVLDPNFAKDRQKKDNHNMIERRRRFNINDRIKELGTLLPKQDSSDSRQNKGTILKASVDYIRKLKREQERMRQLEEEKKNTEEINRRLLLRVQELEMHARAHGIPTTPLTSDTTTALLSSILTVKPSSDGVKIKQEPVDSGCLSNSCGHESQEAMEDYSLPSSCNPSPRSNSMDDDMTD</sequence>
<dbReference type="Gene3D" id="4.10.280.10">
    <property type="entry name" value="Helix-loop-helix DNA-binding domain"/>
    <property type="match status" value="1"/>
</dbReference>
<feature type="compositionally biased region" description="Low complexity" evidence="8">
    <location>
        <begin position="463"/>
        <end position="475"/>
    </location>
</feature>
<feature type="coiled-coil region" evidence="7">
    <location>
        <begin position="361"/>
        <end position="402"/>
    </location>
</feature>
<evidence type="ECO:0000256" key="8">
    <source>
        <dbReference type="SAM" id="MobiDB-lite"/>
    </source>
</evidence>
<evidence type="ECO:0000313" key="10">
    <source>
        <dbReference type="EMBL" id="PFX34296.1"/>
    </source>
</evidence>
<dbReference type="GO" id="GO:0000978">
    <property type="term" value="F:RNA polymerase II cis-regulatory region sequence-specific DNA binding"/>
    <property type="evidence" value="ECO:0007669"/>
    <property type="project" value="TreeGrafter"/>
</dbReference>
<feature type="region of interest" description="Disordered" evidence="8">
    <location>
        <begin position="435"/>
        <end position="483"/>
    </location>
</feature>
<dbReference type="CDD" id="cd11397">
    <property type="entry name" value="bHLHzip_MITF_like"/>
    <property type="match status" value="1"/>
</dbReference>
<gene>
    <name evidence="10" type="primary">Mitf</name>
    <name evidence="10" type="ORF">AWC38_SpisGene807</name>
</gene>
<dbReference type="STRING" id="50429.A0A2B4SYA7"/>
<name>A0A2B4SYA7_STYPI</name>
<keyword evidence="3" id="KW-0805">Transcription regulation</keyword>
<dbReference type="InterPro" id="IPR036638">
    <property type="entry name" value="HLH_DNA-bd_sf"/>
</dbReference>
<evidence type="ECO:0000256" key="7">
    <source>
        <dbReference type="SAM" id="Coils"/>
    </source>
</evidence>
<feature type="domain" description="BHLH" evidence="9">
    <location>
        <begin position="315"/>
        <end position="368"/>
    </location>
</feature>
<keyword evidence="5" id="KW-0804">Transcription</keyword>
<organism evidence="10 11">
    <name type="scientific">Stylophora pistillata</name>
    <name type="common">Smooth cauliflower coral</name>
    <dbReference type="NCBI Taxonomy" id="50429"/>
    <lineage>
        <taxon>Eukaryota</taxon>
        <taxon>Metazoa</taxon>
        <taxon>Cnidaria</taxon>
        <taxon>Anthozoa</taxon>
        <taxon>Hexacorallia</taxon>
        <taxon>Scleractinia</taxon>
        <taxon>Astrocoeniina</taxon>
        <taxon>Pocilloporidae</taxon>
        <taxon>Stylophora</taxon>
    </lineage>
</organism>
<keyword evidence="6" id="KW-0539">Nucleus</keyword>
<evidence type="ECO:0000259" key="9">
    <source>
        <dbReference type="PROSITE" id="PS50888"/>
    </source>
</evidence>
<accession>A0A2B4SYA7</accession>
<reference evidence="11" key="1">
    <citation type="journal article" date="2017" name="bioRxiv">
        <title>Comparative analysis of the genomes of Stylophora pistillata and Acropora digitifera provides evidence for extensive differences between species of corals.</title>
        <authorList>
            <person name="Voolstra C.R."/>
            <person name="Li Y."/>
            <person name="Liew Y.J."/>
            <person name="Baumgarten S."/>
            <person name="Zoccola D."/>
            <person name="Flot J.-F."/>
            <person name="Tambutte S."/>
            <person name="Allemand D."/>
            <person name="Aranda M."/>
        </authorList>
    </citation>
    <scope>NUCLEOTIDE SEQUENCE [LARGE SCALE GENOMIC DNA]</scope>
</reference>
<dbReference type="GO" id="GO:0005634">
    <property type="term" value="C:nucleus"/>
    <property type="evidence" value="ECO:0007669"/>
    <property type="project" value="UniProtKB-SubCell"/>
</dbReference>
<comment type="caution">
    <text evidence="10">The sequence shown here is derived from an EMBL/GenBank/DDBJ whole genome shotgun (WGS) entry which is preliminary data.</text>
</comment>
<dbReference type="Proteomes" id="UP000225706">
    <property type="component" value="Unassembled WGS sequence"/>
</dbReference>
<dbReference type="Pfam" id="PF15951">
    <property type="entry name" value="MITF_TFEB_C_3_N"/>
    <property type="match status" value="1"/>
</dbReference>